<dbReference type="HOGENOM" id="CLU_1160695_0_0_11"/>
<proteinExistence type="predicted"/>
<dbReference type="Proteomes" id="UP000001213">
    <property type="component" value="Chromosome"/>
</dbReference>
<accession>D5UV26</accession>
<organism evidence="2 3">
    <name type="scientific">Tsukamurella paurometabola (strain ATCC 8368 / DSM 20162 / CCUG 35730 / CIP 100753 / JCM 10117 / KCTC 9821 / NBRC 16120 / NCIMB 702349 / NCTC 13040)</name>
    <name type="common">Corynebacterium paurometabolum</name>
    <dbReference type="NCBI Taxonomy" id="521096"/>
    <lineage>
        <taxon>Bacteria</taxon>
        <taxon>Bacillati</taxon>
        <taxon>Actinomycetota</taxon>
        <taxon>Actinomycetes</taxon>
        <taxon>Mycobacteriales</taxon>
        <taxon>Tsukamurellaceae</taxon>
        <taxon>Tsukamurella</taxon>
    </lineage>
</organism>
<sequence length="239" mass="26086">MSTGKAIRNYLPKKAGPGWLASGLMAMASALIAVVPSAMLASHYTAKQYASTQRTDGYLKALDSISAVHHAIERSAAEYFGPSVTRDPLQMNLDPRAADDLWASQAKIGEATNRVLVFQSANSDTRKLANELTIYYADVAVMLSEMNRRAPQVRSDPDGLAGAGVTNIVVFTAVRDRMINRFGFVGECEIDEPAEECQVDDLLSRGGLSDDRRRELQAQRDPGALLKRLRSQVRAEAID</sequence>
<dbReference type="AlphaFoldDB" id="D5UV26"/>
<evidence type="ECO:0000313" key="3">
    <source>
        <dbReference type="Proteomes" id="UP000001213"/>
    </source>
</evidence>
<reference evidence="2 3" key="2">
    <citation type="journal article" date="2011" name="Stand. Genomic Sci.">
        <title>Complete genome sequence of Tsukamurella paurometabola type strain (no. 33).</title>
        <authorList>
            <person name="Munk A.C."/>
            <person name="Lapidus A."/>
            <person name="Lucas S."/>
            <person name="Nolan M."/>
            <person name="Tice H."/>
            <person name="Cheng J.F."/>
            <person name="Del Rio T.G."/>
            <person name="Goodwin L."/>
            <person name="Pitluck S."/>
            <person name="Liolios K."/>
            <person name="Huntemann M."/>
            <person name="Ivanova N."/>
            <person name="Mavromatis K."/>
            <person name="Mikhailova N."/>
            <person name="Pati A."/>
            <person name="Chen A."/>
            <person name="Palaniappan K."/>
            <person name="Tapia R."/>
            <person name="Han C."/>
            <person name="Land M."/>
            <person name="Hauser L."/>
            <person name="Chang Y.J."/>
            <person name="Jeffries C.D."/>
            <person name="Brettin T."/>
            <person name="Yasawong M."/>
            <person name="Brambilla E.M."/>
            <person name="Rohde M."/>
            <person name="Sikorski J."/>
            <person name="Goker M."/>
            <person name="Detter J.C."/>
            <person name="Woyke T."/>
            <person name="Bristow J."/>
            <person name="Eisen J.A."/>
            <person name="Markowitz V."/>
            <person name="Hugenholtz P."/>
            <person name="Kyrpides N.C."/>
            <person name="Klenk H.P."/>
        </authorList>
    </citation>
    <scope>NUCLEOTIDE SEQUENCE [LARGE SCALE GENOMIC DNA]</scope>
    <source>
        <strain evidence="3">ATCC 8368 / DSM 20162 / CCUG 35730 / CIP 100753 / JCM 10117 / KCTC 9821 / NBRC 16120 / NCIMB 702349 / NCTC 13040</strain>
    </source>
</reference>
<feature type="transmembrane region" description="Helical" evidence="1">
    <location>
        <begin position="20"/>
        <end position="41"/>
    </location>
</feature>
<dbReference type="KEGG" id="tpr:Tpau_3157"/>
<dbReference type="RefSeq" id="WP_013127751.1">
    <property type="nucleotide sequence ID" value="NC_014158.1"/>
</dbReference>
<evidence type="ECO:0000313" key="2">
    <source>
        <dbReference type="EMBL" id="ADG79744.1"/>
    </source>
</evidence>
<keyword evidence="1" id="KW-0472">Membrane</keyword>
<reference evidence="3" key="1">
    <citation type="submission" date="2010-03" db="EMBL/GenBank/DDBJ databases">
        <title>The complete chromosome of Tsukamurella paurometabola DSM 20162.</title>
        <authorList>
            <consortium name="US DOE Joint Genome Institute (JGI-PGF)"/>
            <person name="Lucas S."/>
            <person name="Copeland A."/>
            <person name="Lapidus A."/>
            <person name="Glavina del Rio T."/>
            <person name="Dalin E."/>
            <person name="Tice H."/>
            <person name="Bruce D."/>
            <person name="Goodwin L."/>
            <person name="Pitluck S."/>
            <person name="Kyrpides N."/>
            <person name="Mavromatis K."/>
            <person name="Ivanova N."/>
            <person name="Mikhailova N."/>
            <person name="Munk A.C."/>
            <person name="Brettin T."/>
            <person name="Detter J.C."/>
            <person name="Tapia R."/>
            <person name="Han C."/>
            <person name="Larimer F."/>
            <person name="Land M."/>
            <person name="Hauser L."/>
            <person name="Markowitz V."/>
            <person name="Cheng J.-F."/>
            <person name="Hugenholtz P."/>
            <person name="Woyke T."/>
            <person name="Wu D."/>
            <person name="Jando M."/>
            <person name="Brambilla E."/>
            <person name="Klenk H.-P."/>
            <person name="Eisen J.A."/>
        </authorList>
    </citation>
    <scope>NUCLEOTIDE SEQUENCE [LARGE SCALE GENOMIC DNA]</scope>
    <source>
        <strain evidence="3">ATCC 8368 / DSM 20162 / CCUG 35730 / CIP 100753 / JCM 10117 / KCTC 9821 / NBRC 16120 / NCIMB 702349 / NCTC 13040</strain>
    </source>
</reference>
<dbReference type="EMBL" id="CP001966">
    <property type="protein sequence ID" value="ADG79744.1"/>
    <property type="molecule type" value="Genomic_DNA"/>
</dbReference>
<keyword evidence="1" id="KW-1133">Transmembrane helix</keyword>
<evidence type="ECO:0000256" key="1">
    <source>
        <dbReference type="SAM" id="Phobius"/>
    </source>
</evidence>
<keyword evidence="1" id="KW-0812">Transmembrane</keyword>
<name>D5UV26_TSUPD</name>
<dbReference type="STRING" id="521096.Tpau_3157"/>
<protein>
    <submittedName>
        <fullName evidence="2">Uncharacterized protein</fullName>
    </submittedName>
</protein>
<keyword evidence="3" id="KW-1185">Reference proteome</keyword>
<gene>
    <name evidence="2" type="ordered locus">Tpau_3157</name>
</gene>